<evidence type="ECO:0000256" key="2">
    <source>
        <dbReference type="ARBA" id="ARBA00005811"/>
    </source>
</evidence>
<name>A0A4U8T8L2_9HELI</name>
<evidence type="ECO:0000256" key="9">
    <source>
        <dbReference type="ARBA" id="ARBA00023136"/>
    </source>
</evidence>
<dbReference type="Proteomes" id="UP000029733">
    <property type="component" value="Unassembled WGS sequence"/>
</dbReference>
<keyword evidence="4" id="KW-1003">Cell membrane</keyword>
<evidence type="ECO:0000256" key="6">
    <source>
        <dbReference type="ARBA" id="ARBA00022692"/>
    </source>
</evidence>
<organism evidence="12 13">
    <name type="scientific">Helicobacter jaachi</name>
    <dbReference type="NCBI Taxonomy" id="1677920"/>
    <lineage>
        <taxon>Bacteria</taxon>
        <taxon>Pseudomonadati</taxon>
        <taxon>Campylobacterota</taxon>
        <taxon>Epsilonproteobacteria</taxon>
        <taxon>Campylobacterales</taxon>
        <taxon>Helicobacteraceae</taxon>
        <taxon>Helicobacter</taxon>
    </lineage>
</organism>
<dbReference type="GO" id="GO:0005886">
    <property type="term" value="C:plasma membrane"/>
    <property type="evidence" value="ECO:0007669"/>
    <property type="project" value="UniProtKB-SubCell"/>
</dbReference>
<keyword evidence="7 10" id="KW-0653">Protein transport</keyword>
<dbReference type="GO" id="GO:0022857">
    <property type="term" value="F:transmembrane transporter activity"/>
    <property type="evidence" value="ECO:0007669"/>
    <property type="project" value="InterPro"/>
</dbReference>
<sequence>MNNDEFDWEEKPELNITPLVDIMLVLLAILMVSTPTITYQEDITLPKGSKSKKVAQDSMLEIRISADRKIHIRDKIYEFQNFADSFVLFSKNFDKDINIFIRADKNLKYEDVIYILKTAKESGFLKVSLITSS</sequence>
<dbReference type="EMBL" id="JRPR02000006">
    <property type="protein sequence ID" value="TLD96036.1"/>
    <property type="molecule type" value="Genomic_DNA"/>
</dbReference>
<comment type="caution">
    <text evidence="12">The sequence shown here is derived from an EMBL/GenBank/DDBJ whole genome shotgun (WGS) entry which is preliminary data.</text>
</comment>
<evidence type="ECO:0000256" key="5">
    <source>
        <dbReference type="ARBA" id="ARBA00022519"/>
    </source>
</evidence>
<dbReference type="PANTHER" id="PTHR30558:SF12">
    <property type="entry name" value="BIOPOLYMER TRANSPORT PROTEIN EXBD"/>
    <property type="match status" value="1"/>
</dbReference>
<dbReference type="Gene3D" id="3.30.420.270">
    <property type="match status" value="1"/>
</dbReference>
<evidence type="ECO:0000256" key="4">
    <source>
        <dbReference type="ARBA" id="ARBA00022475"/>
    </source>
</evidence>
<keyword evidence="3 10" id="KW-0813">Transport</keyword>
<evidence type="ECO:0000313" key="12">
    <source>
        <dbReference type="EMBL" id="TLD96036.1"/>
    </source>
</evidence>
<feature type="transmembrane region" description="Helical" evidence="11">
    <location>
        <begin position="20"/>
        <end position="39"/>
    </location>
</feature>
<evidence type="ECO:0000256" key="8">
    <source>
        <dbReference type="ARBA" id="ARBA00022989"/>
    </source>
</evidence>
<protein>
    <submittedName>
        <fullName evidence="12">Biopolymer transporter ExbD</fullName>
    </submittedName>
</protein>
<dbReference type="InterPro" id="IPR003400">
    <property type="entry name" value="ExbD"/>
</dbReference>
<comment type="subcellular location">
    <subcellularLocation>
        <location evidence="1">Cell inner membrane</location>
        <topology evidence="1">Single-pass type II membrane protein</topology>
    </subcellularLocation>
    <subcellularLocation>
        <location evidence="10">Cell membrane</location>
        <topology evidence="10">Single-pass type II membrane protein</topology>
    </subcellularLocation>
</comment>
<dbReference type="RefSeq" id="WP_034353543.1">
    <property type="nucleotide sequence ID" value="NZ_JRPR02000006.1"/>
</dbReference>
<comment type="similarity">
    <text evidence="2 10">Belongs to the ExbD/TolR family.</text>
</comment>
<accession>A0A4U8T8L2</accession>
<reference evidence="12 13" key="1">
    <citation type="journal article" date="2014" name="Genome Announc.">
        <title>Draft genome sequences of eight enterohepatic helicobacter species isolated from both laboratory and wild rodents.</title>
        <authorList>
            <person name="Sheh A."/>
            <person name="Shen Z."/>
            <person name="Fox J.G."/>
        </authorList>
    </citation>
    <scope>NUCLEOTIDE SEQUENCE [LARGE SCALE GENOMIC DNA]</scope>
    <source>
        <strain evidence="12 13">MIT 09-6949</strain>
    </source>
</reference>
<keyword evidence="13" id="KW-1185">Reference proteome</keyword>
<proteinExistence type="inferred from homology"/>
<dbReference type="Pfam" id="PF02472">
    <property type="entry name" value="ExbD"/>
    <property type="match status" value="1"/>
</dbReference>
<gene>
    <name evidence="12" type="ORF">LS71_007265</name>
</gene>
<evidence type="ECO:0000313" key="13">
    <source>
        <dbReference type="Proteomes" id="UP000029733"/>
    </source>
</evidence>
<keyword evidence="9 11" id="KW-0472">Membrane</keyword>
<keyword evidence="8 11" id="KW-1133">Transmembrane helix</keyword>
<dbReference type="PANTHER" id="PTHR30558">
    <property type="entry name" value="EXBD MEMBRANE COMPONENT OF PMF-DRIVEN MACROMOLECULE IMPORT SYSTEM"/>
    <property type="match status" value="1"/>
</dbReference>
<evidence type="ECO:0000256" key="7">
    <source>
        <dbReference type="ARBA" id="ARBA00022927"/>
    </source>
</evidence>
<evidence type="ECO:0000256" key="1">
    <source>
        <dbReference type="ARBA" id="ARBA00004249"/>
    </source>
</evidence>
<dbReference type="STRING" id="1677920.LS71_03145"/>
<dbReference type="AlphaFoldDB" id="A0A4U8T8L2"/>
<dbReference type="GO" id="GO:0015031">
    <property type="term" value="P:protein transport"/>
    <property type="evidence" value="ECO:0007669"/>
    <property type="project" value="UniProtKB-KW"/>
</dbReference>
<keyword evidence="5" id="KW-0997">Cell inner membrane</keyword>
<evidence type="ECO:0000256" key="3">
    <source>
        <dbReference type="ARBA" id="ARBA00022448"/>
    </source>
</evidence>
<evidence type="ECO:0000256" key="11">
    <source>
        <dbReference type="SAM" id="Phobius"/>
    </source>
</evidence>
<dbReference type="OrthoDB" id="9798629at2"/>
<keyword evidence="6 10" id="KW-0812">Transmembrane</keyword>
<evidence type="ECO:0000256" key="10">
    <source>
        <dbReference type="RuleBase" id="RU003879"/>
    </source>
</evidence>